<dbReference type="InterPro" id="IPR003329">
    <property type="entry name" value="Cytidylyl_trans"/>
</dbReference>
<reference evidence="1 2" key="1">
    <citation type="submission" date="2017-08" db="EMBL/GenBank/DDBJ databases">
        <title>Complete genome of Colwellia sp. NB097-1, a psychrophile bacterium ioslated from Bering Sea.</title>
        <authorList>
            <person name="Chen X."/>
        </authorList>
    </citation>
    <scope>NUCLEOTIDE SEQUENCE [LARGE SCALE GENOMIC DNA]</scope>
    <source>
        <strain evidence="1 2">NB097-1</strain>
    </source>
</reference>
<dbReference type="Gene3D" id="3.90.550.10">
    <property type="entry name" value="Spore Coat Polysaccharide Biosynthesis Protein SpsA, Chain A"/>
    <property type="match status" value="1"/>
</dbReference>
<organism evidence="1 2">
    <name type="scientific">Cognaticolwellia beringensis</name>
    <dbReference type="NCBI Taxonomy" id="1967665"/>
    <lineage>
        <taxon>Bacteria</taxon>
        <taxon>Pseudomonadati</taxon>
        <taxon>Pseudomonadota</taxon>
        <taxon>Gammaproteobacteria</taxon>
        <taxon>Alteromonadales</taxon>
        <taxon>Colwelliaceae</taxon>
        <taxon>Cognaticolwellia</taxon>
    </lineage>
</organism>
<dbReference type="PANTHER" id="PTHR21485">
    <property type="entry name" value="HAD SUPERFAMILY MEMBERS CMAS AND KDSC"/>
    <property type="match status" value="1"/>
</dbReference>
<dbReference type="Pfam" id="PF02348">
    <property type="entry name" value="CTP_transf_3"/>
    <property type="match status" value="1"/>
</dbReference>
<dbReference type="Proteomes" id="UP000202259">
    <property type="component" value="Chromosome"/>
</dbReference>
<evidence type="ECO:0000313" key="2">
    <source>
        <dbReference type="Proteomes" id="UP000202259"/>
    </source>
</evidence>
<dbReference type="EMBL" id="CP020465">
    <property type="protein sequence ID" value="ASP49838.1"/>
    <property type="molecule type" value="Genomic_DNA"/>
</dbReference>
<dbReference type="SUPFAM" id="SSF53448">
    <property type="entry name" value="Nucleotide-diphospho-sugar transferases"/>
    <property type="match status" value="1"/>
</dbReference>
<dbReference type="RefSeq" id="WP_081154242.1">
    <property type="nucleotide sequence ID" value="NZ_CP020465.1"/>
</dbReference>
<name>A0A222GD92_9GAMM</name>
<dbReference type="KEGG" id="cber:B5D82_01870"/>
<keyword evidence="1" id="KW-0548">Nucleotidyltransferase</keyword>
<dbReference type="AlphaFoldDB" id="A0A222GD92"/>
<keyword evidence="1" id="KW-0808">Transferase</keyword>
<proteinExistence type="predicted"/>
<dbReference type="InterPro" id="IPR029044">
    <property type="entry name" value="Nucleotide-diphossugar_trans"/>
</dbReference>
<sequence>MNKKTLVIIPARGGSKRIPRKNIKQFLSKAIIGYPIEAALNSNVFDRVVVSTDDQEIADVALNFGADIPFLRTTKNSDDFATTYDVIQEVLEQLDEVYDYVCCIYPTSVFVNAVILKDALDILEKTKDATSIVSVLSYSHPIQRALSLPGKYLSSISPEFYNTRTQDLETHYHDAGQFYIFKPFFVEHEKKLVTNKAIPYLLPESRAHDIDSIEDWEVSEIKYKRLSGKTSD</sequence>
<keyword evidence="2" id="KW-1185">Reference proteome</keyword>
<dbReference type="InterPro" id="IPR020039">
    <property type="entry name" value="PseF"/>
</dbReference>
<dbReference type="GO" id="GO:0008781">
    <property type="term" value="F:N-acylneuraminate cytidylyltransferase activity"/>
    <property type="evidence" value="ECO:0007669"/>
    <property type="project" value="TreeGrafter"/>
</dbReference>
<dbReference type="PANTHER" id="PTHR21485:SF6">
    <property type="entry name" value="N-ACYLNEURAMINATE CYTIDYLYLTRANSFERASE-RELATED"/>
    <property type="match status" value="1"/>
</dbReference>
<evidence type="ECO:0000313" key="1">
    <source>
        <dbReference type="EMBL" id="ASP49838.1"/>
    </source>
</evidence>
<dbReference type="InterPro" id="IPR050793">
    <property type="entry name" value="CMP-NeuNAc_synthase"/>
</dbReference>
<dbReference type="OrthoDB" id="9805604at2"/>
<dbReference type="CDD" id="cd02513">
    <property type="entry name" value="CMP-NeuAc_Synthase"/>
    <property type="match status" value="1"/>
</dbReference>
<protein>
    <submittedName>
        <fullName evidence="1">Pseudaminic acid cytidylyltransferase</fullName>
    </submittedName>
</protein>
<accession>A0A222GD92</accession>
<dbReference type="NCBIfam" id="TIGR03584">
    <property type="entry name" value="PseF"/>
    <property type="match status" value="1"/>
</dbReference>
<gene>
    <name evidence="1" type="primary">pseF</name>
    <name evidence="1" type="ORF">B5D82_01870</name>
</gene>